<evidence type="ECO:0000256" key="4">
    <source>
        <dbReference type="ARBA" id="ARBA00022723"/>
    </source>
</evidence>
<dbReference type="AlphaFoldDB" id="A0A4Z1PAW4"/>
<proteinExistence type="inferred from homology"/>
<organism evidence="14 15">
    <name type="scientific">Venturia nashicola</name>
    <dbReference type="NCBI Taxonomy" id="86259"/>
    <lineage>
        <taxon>Eukaryota</taxon>
        <taxon>Fungi</taxon>
        <taxon>Dikarya</taxon>
        <taxon>Ascomycota</taxon>
        <taxon>Pezizomycotina</taxon>
        <taxon>Dothideomycetes</taxon>
        <taxon>Pleosporomycetidae</taxon>
        <taxon>Venturiales</taxon>
        <taxon>Venturiaceae</taxon>
        <taxon>Venturia</taxon>
    </lineage>
</organism>
<dbReference type="PROSITE" id="PS00123">
    <property type="entry name" value="ALKALINE_PHOSPHATASE"/>
    <property type="match status" value="1"/>
</dbReference>
<keyword evidence="13" id="KW-0812">Transmembrane</keyword>
<feature type="binding site" evidence="9">
    <location>
        <position position="193"/>
    </location>
    <ligand>
        <name>Mg(2+)</name>
        <dbReference type="ChEBI" id="CHEBI:18420"/>
    </ligand>
</feature>
<evidence type="ECO:0000256" key="3">
    <source>
        <dbReference type="ARBA" id="ARBA00022553"/>
    </source>
</evidence>
<evidence type="ECO:0000256" key="8">
    <source>
        <dbReference type="PIRSR" id="PIRSR601952-1"/>
    </source>
</evidence>
<name>A0A4Z1PAW4_9PEZI</name>
<evidence type="ECO:0000256" key="9">
    <source>
        <dbReference type="PIRSR" id="PIRSR601952-2"/>
    </source>
</evidence>
<feature type="binding site" evidence="9">
    <location>
        <position position="92"/>
    </location>
    <ligand>
        <name>Zn(2+)</name>
        <dbReference type="ChEBI" id="CHEBI:29105"/>
        <label>2</label>
    </ligand>
</feature>
<keyword evidence="7 9" id="KW-0460">Magnesium</keyword>
<accession>A0A4Z1PAW4</accession>
<dbReference type="Gene3D" id="1.10.60.40">
    <property type="match status" value="1"/>
</dbReference>
<comment type="cofactor">
    <cofactor evidence="9">
        <name>Mg(2+)</name>
        <dbReference type="ChEBI" id="CHEBI:18420"/>
    </cofactor>
    <text evidence="9">Binds 1 Mg(2+) ion.</text>
</comment>
<dbReference type="GO" id="GO:0046872">
    <property type="term" value="F:metal ion binding"/>
    <property type="evidence" value="ECO:0007669"/>
    <property type="project" value="UniProtKB-KW"/>
</dbReference>
<dbReference type="Pfam" id="PF00245">
    <property type="entry name" value="Alk_phosphatase"/>
    <property type="match status" value="1"/>
</dbReference>
<dbReference type="PANTHER" id="PTHR11596:SF5">
    <property type="entry name" value="ALKALINE PHOSPHATASE"/>
    <property type="match status" value="1"/>
</dbReference>
<dbReference type="InterPro" id="IPR017850">
    <property type="entry name" value="Alkaline_phosphatase_core_sf"/>
</dbReference>
<dbReference type="Gene3D" id="3.40.720.10">
    <property type="entry name" value="Alkaline Phosphatase, subunit A"/>
    <property type="match status" value="1"/>
</dbReference>
<feature type="region of interest" description="Disordered" evidence="12">
    <location>
        <begin position="1"/>
        <end position="25"/>
    </location>
</feature>
<keyword evidence="6 9" id="KW-0862">Zinc</keyword>
<feature type="binding site" evidence="9">
    <location>
        <position position="383"/>
    </location>
    <ligand>
        <name>Zn(2+)</name>
        <dbReference type="ChEBI" id="CHEBI:29105"/>
        <label>2</label>
    </ligand>
</feature>
<evidence type="ECO:0000256" key="1">
    <source>
        <dbReference type="ARBA" id="ARBA00005984"/>
    </source>
</evidence>
<dbReference type="Proteomes" id="UP000298493">
    <property type="component" value="Unassembled WGS sequence"/>
</dbReference>
<feature type="binding site" evidence="9">
    <location>
        <position position="334"/>
    </location>
    <ligand>
        <name>Mg(2+)</name>
        <dbReference type="ChEBI" id="CHEBI:18420"/>
    </ligand>
</feature>
<dbReference type="InterPro" id="IPR001952">
    <property type="entry name" value="Alkaline_phosphatase"/>
</dbReference>
<feature type="binding site" evidence="9">
    <location>
        <position position="339"/>
    </location>
    <ligand>
        <name>Zn(2+)</name>
        <dbReference type="ChEBI" id="CHEBI:29105"/>
        <label>2</label>
    </ligand>
</feature>
<comment type="caution">
    <text evidence="14">The sequence shown here is derived from an EMBL/GenBank/DDBJ whole genome shotgun (WGS) entry which is preliminary data.</text>
</comment>
<dbReference type="PANTHER" id="PTHR11596">
    <property type="entry name" value="ALKALINE PHOSPHATASE"/>
    <property type="match status" value="1"/>
</dbReference>
<keyword evidence="13" id="KW-1133">Transmembrane helix</keyword>
<feature type="binding site" evidence="9">
    <location>
        <position position="382"/>
    </location>
    <ligand>
        <name>Zn(2+)</name>
        <dbReference type="ChEBI" id="CHEBI:29105"/>
        <label>2</label>
    </ligand>
</feature>
<reference evidence="14 15" key="1">
    <citation type="submission" date="2019-04" db="EMBL/GenBank/DDBJ databases">
        <title>High contiguity whole genome sequence and gene annotation resource for two Venturia nashicola isolates.</title>
        <authorList>
            <person name="Prokchorchik M."/>
            <person name="Won K."/>
            <person name="Lee Y."/>
            <person name="Choi E.D."/>
            <person name="Segonzac C."/>
            <person name="Sohn K.H."/>
        </authorList>
    </citation>
    <scope>NUCLEOTIDE SEQUENCE [LARGE SCALE GENOMIC DNA]</scope>
    <source>
        <strain evidence="14 15">PRI2</strain>
    </source>
</reference>
<gene>
    <name evidence="14" type="ORF">E6O75_ATG06895</name>
</gene>
<dbReference type="FunFam" id="3.40.720.10:FF:000063">
    <property type="entry name" value="Alkaline phosphatase"/>
    <property type="match status" value="1"/>
</dbReference>
<evidence type="ECO:0000313" key="15">
    <source>
        <dbReference type="Proteomes" id="UP000298493"/>
    </source>
</evidence>
<feature type="active site" description="Phosphoserine intermediate" evidence="8">
    <location>
        <position position="140"/>
    </location>
</feature>
<keyword evidence="13" id="KW-0472">Membrane</keyword>
<evidence type="ECO:0000256" key="11">
    <source>
        <dbReference type="RuleBase" id="RU003947"/>
    </source>
</evidence>
<comment type="catalytic activity">
    <reaction evidence="11">
        <text>a phosphate monoester + H2O = an alcohol + phosphate</text>
        <dbReference type="Rhea" id="RHEA:15017"/>
        <dbReference type="ChEBI" id="CHEBI:15377"/>
        <dbReference type="ChEBI" id="CHEBI:30879"/>
        <dbReference type="ChEBI" id="CHEBI:43474"/>
        <dbReference type="ChEBI" id="CHEBI:67140"/>
        <dbReference type="EC" id="3.1.3.1"/>
    </reaction>
</comment>
<evidence type="ECO:0000256" key="6">
    <source>
        <dbReference type="ARBA" id="ARBA00022833"/>
    </source>
</evidence>
<dbReference type="SUPFAM" id="SSF53649">
    <property type="entry name" value="Alkaline phosphatase-like"/>
    <property type="match status" value="1"/>
</dbReference>
<dbReference type="GO" id="GO:0000329">
    <property type="term" value="C:fungal-type vacuole membrane"/>
    <property type="evidence" value="ECO:0007669"/>
    <property type="project" value="TreeGrafter"/>
</dbReference>
<feature type="transmembrane region" description="Helical" evidence="13">
    <location>
        <begin position="46"/>
        <end position="66"/>
    </location>
</feature>
<keyword evidence="4 9" id="KW-0479">Metal-binding</keyword>
<comment type="cofactor">
    <cofactor evidence="9">
        <name>Zn(2+)</name>
        <dbReference type="ChEBI" id="CHEBI:29105"/>
    </cofactor>
    <text evidence="9">Binds 2 Zn(2+) ions.</text>
</comment>
<evidence type="ECO:0000256" key="12">
    <source>
        <dbReference type="SAM" id="MobiDB-lite"/>
    </source>
</evidence>
<evidence type="ECO:0000256" key="10">
    <source>
        <dbReference type="RuleBase" id="RU003946"/>
    </source>
</evidence>
<sequence length="585" mass="63545">MADGQEPLLDRSDSPDSSLNPEEDALLTGEHVRRSSQDKWKLWREVGLFTWALIATAGVIILAVVYQKGQSDSGTKKHTPSGKRNLIMMVSDGMGPTSLSMTRSFKQHKFGLPYSEQLVIDGYLIGQSRTRSSSSLVTDSAAGATAFSCGSKSYNGAISVLPDGTPCGTVLEAAKKAGYMTGLVVTTRITDATPACFAAHVNMREEEDRIAEQLMGDYPLGRVVDLILGGGRCHFLPNTTEGSCRGDGKDMIKAGEKAGFNYINDRAGFDGLKLGKAVQLPLLGLFAQTDIPYEIDRRHESDIYPSLQEMAETAMAALSAATADSDKGFFLMIEGSRIDHAGHANDPAAQVHEVLAYDDAFASVLEFLDKDSTPGIMVSTSDHETGGLAAARQLHATYPEYLWYPQVIGAVNASAERLGVEYFHYRQDNPGLDTKKWVKHTLANKLGISDASEEEISLLVDHPELAPYTFADIVSRRAQTGWSTHGHSAADVNIYASSAKGAEALVGNHENTEVGQFLADYLELDVKAITDELKEKGTKLDALSEEGSSWMGRRPKSGERLDGQDHIDHYVGDFKKHKRCEICEG</sequence>
<dbReference type="GO" id="GO:0004035">
    <property type="term" value="F:alkaline phosphatase activity"/>
    <property type="evidence" value="ECO:0007669"/>
    <property type="project" value="UniProtKB-EC"/>
</dbReference>
<evidence type="ECO:0000313" key="14">
    <source>
        <dbReference type="EMBL" id="TID19557.1"/>
    </source>
</evidence>
<keyword evidence="3" id="KW-0597">Phosphoprotein</keyword>
<evidence type="ECO:0000256" key="7">
    <source>
        <dbReference type="ARBA" id="ARBA00022842"/>
    </source>
</evidence>
<evidence type="ECO:0000256" key="2">
    <source>
        <dbReference type="ARBA" id="ARBA00012647"/>
    </source>
</evidence>
<protein>
    <recommendedName>
        <fullName evidence="2 11">Alkaline phosphatase</fullName>
        <ecNumber evidence="2 11">3.1.3.1</ecNumber>
    </recommendedName>
</protein>
<feature type="binding site" evidence="9">
    <location>
        <position position="487"/>
    </location>
    <ligand>
        <name>Zn(2+)</name>
        <dbReference type="ChEBI" id="CHEBI:29105"/>
        <label>2</label>
    </ligand>
</feature>
<comment type="similarity">
    <text evidence="1 10">Belongs to the alkaline phosphatase family.</text>
</comment>
<dbReference type="STRING" id="86259.A0A4Z1PAW4"/>
<dbReference type="CDD" id="cd16012">
    <property type="entry name" value="ALP"/>
    <property type="match status" value="1"/>
</dbReference>
<keyword evidence="5 11" id="KW-0378">Hydrolase</keyword>
<dbReference type="EC" id="3.1.3.1" evidence="2 11"/>
<evidence type="ECO:0000256" key="13">
    <source>
        <dbReference type="SAM" id="Phobius"/>
    </source>
</evidence>
<dbReference type="PRINTS" id="PR00113">
    <property type="entry name" value="ALKPHPHTASE"/>
</dbReference>
<feature type="binding site" evidence="9">
    <location>
        <position position="92"/>
    </location>
    <ligand>
        <name>Mg(2+)</name>
        <dbReference type="ChEBI" id="CHEBI:18420"/>
    </ligand>
</feature>
<evidence type="ECO:0000256" key="5">
    <source>
        <dbReference type="ARBA" id="ARBA00022801"/>
    </source>
</evidence>
<keyword evidence="15" id="KW-1185">Reference proteome</keyword>
<feature type="region of interest" description="Disordered" evidence="12">
    <location>
        <begin position="545"/>
        <end position="564"/>
    </location>
</feature>
<dbReference type="SMART" id="SM00098">
    <property type="entry name" value="alkPPc"/>
    <property type="match status" value="1"/>
</dbReference>
<dbReference type="EMBL" id="SNSC02000012">
    <property type="protein sequence ID" value="TID19557.1"/>
    <property type="molecule type" value="Genomic_DNA"/>
</dbReference>
<feature type="binding site" evidence="9">
    <location>
        <position position="343"/>
    </location>
    <ligand>
        <name>Zn(2+)</name>
        <dbReference type="ChEBI" id="CHEBI:29105"/>
        <label>2</label>
    </ligand>
</feature>
<dbReference type="InterPro" id="IPR018299">
    <property type="entry name" value="Alkaline_phosphatase_AS"/>
</dbReference>
<feature type="binding site" evidence="9">
    <location>
        <position position="191"/>
    </location>
    <ligand>
        <name>Mg(2+)</name>
        <dbReference type="ChEBI" id="CHEBI:18420"/>
    </ligand>
</feature>